<dbReference type="GO" id="GO:0003676">
    <property type="term" value="F:nucleic acid binding"/>
    <property type="evidence" value="ECO:0007669"/>
    <property type="project" value="InterPro"/>
</dbReference>
<dbReference type="Pfam" id="PF10544">
    <property type="entry name" value="T5orf172"/>
    <property type="match status" value="1"/>
</dbReference>
<dbReference type="RefSeq" id="WP_150024083.1">
    <property type="nucleotide sequence ID" value="NZ_VWOJ01000005.1"/>
</dbReference>
<name>A0A5M6ZAZ0_9PROT</name>
<dbReference type="Proteomes" id="UP000325122">
    <property type="component" value="Unassembled WGS sequence"/>
</dbReference>
<dbReference type="SUPFAM" id="SSF50249">
    <property type="entry name" value="Nucleic acid-binding proteins"/>
    <property type="match status" value="1"/>
</dbReference>
<proteinExistence type="predicted"/>
<feature type="domain" description="CSD" evidence="1">
    <location>
        <begin position="237"/>
        <end position="300"/>
    </location>
</feature>
<gene>
    <name evidence="2" type="ORF">F1654_13485</name>
</gene>
<reference evidence="2 3" key="1">
    <citation type="submission" date="2019-09" db="EMBL/GenBank/DDBJ databases">
        <authorList>
            <person name="Kevbrin V."/>
            <person name="Grouzdev D.S."/>
        </authorList>
    </citation>
    <scope>NUCLEOTIDE SEQUENCE [LARGE SCALE GENOMIC DNA]</scope>
    <source>
        <strain evidence="2 3">G-192</strain>
    </source>
</reference>
<dbReference type="Pfam" id="PF00313">
    <property type="entry name" value="CSD"/>
    <property type="match status" value="1"/>
</dbReference>
<protein>
    <recommendedName>
        <fullName evidence="1">CSD domain-containing protein</fullName>
    </recommendedName>
</protein>
<comment type="caution">
    <text evidence="2">The sequence shown here is derived from an EMBL/GenBank/DDBJ whole genome shotgun (WGS) entry which is preliminary data.</text>
</comment>
<keyword evidence="3" id="KW-1185">Reference proteome</keyword>
<organism evidence="2 3">
    <name type="scientific">Alkalicaulis satelles</name>
    <dbReference type="NCBI Taxonomy" id="2609175"/>
    <lineage>
        <taxon>Bacteria</taxon>
        <taxon>Pseudomonadati</taxon>
        <taxon>Pseudomonadota</taxon>
        <taxon>Alphaproteobacteria</taxon>
        <taxon>Maricaulales</taxon>
        <taxon>Maricaulaceae</taxon>
        <taxon>Alkalicaulis</taxon>
    </lineage>
</organism>
<sequence length="303" mass="34518">MMTLNRERGRNPNLGFGMVPPSPTTLNRYLRAASEVHDLLFGASSNERSLDAISEVKGLCNRVLREDQPDWVVVWLRLGLPSKRRLKWIASDLPRLRKAAMEEERGALDGVAEQLVRAGLGTALNFFISGEEPPAEDGRGYLYLLSTRSDRNLVKIGQTQRSVLKRVEEINRATGVVEPFSPRNIWYVRDPSLCERAAHDLLKQHRVRADREFFRVEFHEASKKITELLRTMGIEARDSGRVKAVLLEKRFGFIESRGADHFFHFSELRGIEPKMLRIGDDVQFLRLDTRLGLAAAEIQRVAS</sequence>
<dbReference type="InterPro" id="IPR002059">
    <property type="entry name" value="CSP_DNA-bd"/>
</dbReference>
<dbReference type="InterPro" id="IPR012340">
    <property type="entry name" value="NA-bd_OB-fold"/>
</dbReference>
<dbReference type="AlphaFoldDB" id="A0A5M6ZAZ0"/>
<accession>A0A5M6ZAZ0</accession>
<dbReference type="PROSITE" id="PS51857">
    <property type="entry name" value="CSD_2"/>
    <property type="match status" value="1"/>
</dbReference>
<dbReference type="InterPro" id="IPR018306">
    <property type="entry name" value="Phage_T5_Orf172_DNA-bd"/>
</dbReference>
<dbReference type="EMBL" id="VWOJ01000005">
    <property type="protein sequence ID" value="KAA5801064.1"/>
    <property type="molecule type" value="Genomic_DNA"/>
</dbReference>
<evidence type="ECO:0000313" key="2">
    <source>
        <dbReference type="EMBL" id="KAA5801064.1"/>
    </source>
</evidence>
<dbReference type="SMART" id="SM00974">
    <property type="entry name" value="T5orf172"/>
    <property type="match status" value="1"/>
</dbReference>
<evidence type="ECO:0000313" key="3">
    <source>
        <dbReference type="Proteomes" id="UP000325122"/>
    </source>
</evidence>
<evidence type="ECO:0000259" key="1">
    <source>
        <dbReference type="PROSITE" id="PS51857"/>
    </source>
</evidence>
<dbReference type="Gene3D" id="2.40.50.140">
    <property type="entry name" value="Nucleic acid-binding proteins"/>
    <property type="match status" value="1"/>
</dbReference>